<dbReference type="EMBL" id="CAKOFQ010006664">
    <property type="protein sequence ID" value="CAH1956100.1"/>
    <property type="molecule type" value="Genomic_DNA"/>
</dbReference>
<organism evidence="2 3">
    <name type="scientific">Acanthoscelides obtectus</name>
    <name type="common">Bean weevil</name>
    <name type="synonym">Bruchus obtectus</name>
    <dbReference type="NCBI Taxonomy" id="200917"/>
    <lineage>
        <taxon>Eukaryota</taxon>
        <taxon>Metazoa</taxon>
        <taxon>Ecdysozoa</taxon>
        <taxon>Arthropoda</taxon>
        <taxon>Hexapoda</taxon>
        <taxon>Insecta</taxon>
        <taxon>Pterygota</taxon>
        <taxon>Neoptera</taxon>
        <taxon>Endopterygota</taxon>
        <taxon>Coleoptera</taxon>
        <taxon>Polyphaga</taxon>
        <taxon>Cucujiformia</taxon>
        <taxon>Chrysomeloidea</taxon>
        <taxon>Chrysomelidae</taxon>
        <taxon>Bruchinae</taxon>
        <taxon>Bruchini</taxon>
        <taxon>Acanthoscelides</taxon>
    </lineage>
</organism>
<keyword evidence="1" id="KW-0472">Membrane</keyword>
<reference evidence="2" key="1">
    <citation type="submission" date="2022-03" db="EMBL/GenBank/DDBJ databases">
        <authorList>
            <person name="Sayadi A."/>
        </authorList>
    </citation>
    <scope>NUCLEOTIDE SEQUENCE</scope>
</reference>
<protein>
    <submittedName>
        <fullName evidence="2">Uncharacterized protein</fullName>
    </submittedName>
</protein>
<sequence>MFYIYTWQAFIPYIKCWPRLFGSFFAFVPVFDKTRISIKKGFRIYCLFVTVVLSALLVYEFYKEVTSSTTYYRLRIITSTLQLISTSRVIIDNYKKMAQNLLCDILNYNVDSHTVSHVYHTDGESVIQVSSNGSLHSFNVNCANSCRIDV</sequence>
<proteinExistence type="predicted"/>
<evidence type="ECO:0000313" key="2">
    <source>
        <dbReference type="EMBL" id="CAH1956100.1"/>
    </source>
</evidence>
<accession>A0A9P0JMI3</accession>
<keyword evidence="1" id="KW-0812">Transmembrane</keyword>
<dbReference type="AlphaFoldDB" id="A0A9P0JMI3"/>
<dbReference type="Proteomes" id="UP001152888">
    <property type="component" value="Unassembled WGS sequence"/>
</dbReference>
<keyword evidence="3" id="KW-1185">Reference proteome</keyword>
<evidence type="ECO:0000313" key="3">
    <source>
        <dbReference type="Proteomes" id="UP001152888"/>
    </source>
</evidence>
<dbReference type="OrthoDB" id="6478931at2759"/>
<keyword evidence="1" id="KW-1133">Transmembrane helix</keyword>
<name>A0A9P0JMI3_ACAOB</name>
<feature type="transmembrane region" description="Helical" evidence="1">
    <location>
        <begin position="12"/>
        <end position="30"/>
    </location>
</feature>
<feature type="transmembrane region" description="Helical" evidence="1">
    <location>
        <begin position="42"/>
        <end position="62"/>
    </location>
</feature>
<gene>
    <name evidence="2" type="ORF">ACAOBT_LOCUS1417</name>
</gene>
<comment type="caution">
    <text evidence="2">The sequence shown here is derived from an EMBL/GenBank/DDBJ whole genome shotgun (WGS) entry which is preliminary data.</text>
</comment>
<evidence type="ECO:0000256" key="1">
    <source>
        <dbReference type="SAM" id="Phobius"/>
    </source>
</evidence>